<feature type="region of interest" description="Disordered" evidence="1">
    <location>
        <begin position="107"/>
        <end position="129"/>
    </location>
</feature>
<evidence type="ECO:0000313" key="3">
    <source>
        <dbReference type="EMBL" id="XDJ15226.1"/>
    </source>
</evidence>
<feature type="region of interest" description="Disordered" evidence="1">
    <location>
        <begin position="235"/>
        <end position="256"/>
    </location>
</feature>
<feature type="compositionally biased region" description="Polar residues" evidence="1">
    <location>
        <begin position="107"/>
        <end position="119"/>
    </location>
</feature>
<dbReference type="InterPro" id="IPR046899">
    <property type="entry name" value="KMPT_N"/>
</dbReference>
<feature type="domain" description="KTSC and Metallopeptidase-like N-terminal fusion" evidence="2">
    <location>
        <begin position="15"/>
        <end position="82"/>
    </location>
</feature>
<protein>
    <recommendedName>
        <fullName evidence="2">KTSC and Metallopeptidase-like N-terminal fusion domain-containing protein</fullName>
    </recommendedName>
</protein>
<sequence>MNIALAASPADFKQFEWMYNAGKAFKLRLDDTPVTVEPDDLVGFRKATRGPTAGAYQVVLAKYPQKIYRSIKQEQIEVFIDQFKEYKGIPAAPSKNGARHSYMRKNQLQNDRQESQFYVSPNKPKETEHYDRNDYQWRKVMHTTSVTTKHYGTTRASLKQGDVIGLRYLRKSHGGYIIMPNGERVLIAHDLYEQITNNTDILPRGQQLTGLVNFGELEQTLPKRPAARRIKIPIKPKNRDEQRKTGESETAKHAKRNAPLVTQFDYKDIDADFDFEPEEEEEILNPIDPDEDFIDEDTVNNGEQPSITDLEDEDFEEEEDPEMDFHKDQEVDDDGEEIEDEEAVLAEEGLTLISRDNSKWIIVSIEEQGMSDSLVLYNPDANSLRHYKIHAGEDLRNVKSVTVGEKLEGPALDKIMEKAADLEMTPGKRL</sequence>
<evidence type="ECO:0000259" key="2">
    <source>
        <dbReference type="Pfam" id="PF20294"/>
    </source>
</evidence>
<proteinExistence type="predicted"/>
<reference evidence="3" key="1">
    <citation type="submission" date="2024-07" db="EMBL/GenBank/DDBJ databases">
        <authorList>
            <person name="Bringhurst R.M."/>
            <person name="Homer T.E."/>
        </authorList>
    </citation>
    <scope>NUCLEOTIDE SEQUENCE</scope>
</reference>
<organism evidence="3">
    <name type="scientific">Pseudomonas phage HRDY3</name>
    <dbReference type="NCBI Taxonomy" id="3236930"/>
    <lineage>
        <taxon>Viruses</taxon>
    </lineage>
</organism>
<dbReference type="EMBL" id="PQ015379">
    <property type="protein sequence ID" value="XDJ15226.1"/>
    <property type="molecule type" value="Genomic_DNA"/>
</dbReference>
<feature type="compositionally biased region" description="Basic and acidic residues" evidence="1">
    <location>
        <begin position="237"/>
        <end position="252"/>
    </location>
</feature>
<accession>A0AB39CEF4</accession>
<evidence type="ECO:0000256" key="1">
    <source>
        <dbReference type="SAM" id="MobiDB-lite"/>
    </source>
</evidence>
<dbReference type="Pfam" id="PF20294">
    <property type="entry name" value="KMPT-N"/>
    <property type="match status" value="1"/>
</dbReference>
<name>A0AB39CEF4_9VIRU</name>